<organism evidence="2 3">
    <name type="scientific">Aliikangiella marina</name>
    <dbReference type="NCBI Taxonomy" id="1712262"/>
    <lineage>
        <taxon>Bacteria</taxon>
        <taxon>Pseudomonadati</taxon>
        <taxon>Pseudomonadota</taxon>
        <taxon>Gammaproteobacteria</taxon>
        <taxon>Oceanospirillales</taxon>
        <taxon>Pleioneaceae</taxon>
        <taxon>Aliikangiella</taxon>
    </lineage>
</organism>
<feature type="transmembrane region" description="Helical" evidence="1">
    <location>
        <begin position="209"/>
        <end position="226"/>
    </location>
</feature>
<dbReference type="Proteomes" id="UP000317839">
    <property type="component" value="Unassembled WGS sequence"/>
</dbReference>
<dbReference type="RefSeq" id="WP_142943581.1">
    <property type="nucleotide sequence ID" value="NZ_VIKR01000005.1"/>
</dbReference>
<dbReference type="EMBL" id="VIKR01000005">
    <property type="protein sequence ID" value="TQV72251.1"/>
    <property type="molecule type" value="Genomic_DNA"/>
</dbReference>
<evidence type="ECO:0000313" key="2">
    <source>
        <dbReference type="EMBL" id="TQV72251.1"/>
    </source>
</evidence>
<proteinExistence type="predicted"/>
<keyword evidence="1" id="KW-1133">Transmembrane helix</keyword>
<dbReference type="AlphaFoldDB" id="A0A545T4V2"/>
<protein>
    <submittedName>
        <fullName evidence="2">Uncharacterized protein</fullName>
    </submittedName>
</protein>
<dbReference type="OrthoDB" id="2448863at2"/>
<sequence>MQLLDSEVSKDIRYSVIITGKRLLGFSADEAAKGFAKQFKLSEDKSLSYIAKRRVLKQNLSVNKAHQYKSILESFGIEVDLVAKHNQPAATVGLTLVPIPGEPASDRVENMTSEIKCPKCQQTQDVGKFCTSCGASFVELGLIQENGLTNDYYRQDSLLTHENDFQDNNEVVHEKDFKPVMLITCSIAAALGSLIWLAMLILFDYETSLVALLIGAIIGYASTMTGSKGQITGIICAMFTLFAIFSGKYLAFETIQVVATNLSDISNAERSQLEKVYLEEKQIAQEYITLDPTQNALKRFMLKHQFSFARSINHISQQELQDFEIYSKPRLMRIATTAPTFDQWLSNTVSDIQGTSSFDLISRNFDIYDAMFLFLGVLTAFRIGRASA</sequence>
<feature type="transmembrane region" description="Helical" evidence="1">
    <location>
        <begin position="233"/>
        <end position="252"/>
    </location>
</feature>
<reference evidence="2 3" key="1">
    <citation type="submission" date="2019-06" db="EMBL/GenBank/DDBJ databases">
        <title>Draft genome of Aliikangiella marina GYP-15.</title>
        <authorList>
            <person name="Wang G."/>
        </authorList>
    </citation>
    <scope>NUCLEOTIDE SEQUENCE [LARGE SCALE GENOMIC DNA]</scope>
    <source>
        <strain evidence="2 3">GYP-15</strain>
    </source>
</reference>
<comment type="caution">
    <text evidence="2">The sequence shown here is derived from an EMBL/GenBank/DDBJ whole genome shotgun (WGS) entry which is preliminary data.</text>
</comment>
<evidence type="ECO:0000256" key="1">
    <source>
        <dbReference type="SAM" id="Phobius"/>
    </source>
</evidence>
<accession>A0A545T4V2</accession>
<keyword evidence="1" id="KW-0472">Membrane</keyword>
<gene>
    <name evidence="2" type="ORF">FLL45_18710</name>
</gene>
<keyword evidence="3" id="KW-1185">Reference proteome</keyword>
<name>A0A545T4V2_9GAMM</name>
<evidence type="ECO:0000313" key="3">
    <source>
        <dbReference type="Proteomes" id="UP000317839"/>
    </source>
</evidence>
<feature type="transmembrane region" description="Helical" evidence="1">
    <location>
        <begin position="180"/>
        <end position="203"/>
    </location>
</feature>
<keyword evidence="1" id="KW-0812">Transmembrane</keyword>